<proteinExistence type="predicted"/>
<sequence>MRQGQLIDELIAAERLREAKELSRLSIRHFETRVLFLDFKTFVPRNTPRQKEYALRLSQRGVFRTREEGTERWANAPHGRRNRPGGAGSFCLGVIIGDGRVWVCAEVPKGYKSADLCTFLDDVVRPALEAGGIGRVFTLRTDRDRPLIAVATQPSLNRLPCKVQIAKGHQQALMPHDFSLWAEGDAGALEALWVLWVSLLPLAAQELMGALVGDAGALEALWVLWVSLLPLVAQELMGALVVRRSHRLCTSICVRTDGVPAGISLQ</sequence>
<organism evidence="1">
    <name type="scientific">Chromera velia CCMP2878</name>
    <dbReference type="NCBI Taxonomy" id="1169474"/>
    <lineage>
        <taxon>Eukaryota</taxon>
        <taxon>Sar</taxon>
        <taxon>Alveolata</taxon>
        <taxon>Colpodellida</taxon>
        <taxon>Chromeraceae</taxon>
        <taxon>Chromera</taxon>
    </lineage>
</organism>
<dbReference type="AlphaFoldDB" id="A0A0G4F8F4"/>
<evidence type="ECO:0000313" key="1">
    <source>
        <dbReference type="EMBL" id="CEM09009.1"/>
    </source>
</evidence>
<gene>
    <name evidence="1" type="ORF">Cvel_15763</name>
</gene>
<protein>
    <submittedName>
        <fullName evidence="1">Uncharacterized protein</fullName>
    </submittedName>
</protein>
<accession>A0A0G4F8F4</accession>
<dbReference type="VEuPathDB" id="CryptoDB:Cvel_15763"/>
<dbReference type="EMBL" id="CDMZ01000200">
    <property type="protein sequence ID" value="CEM09009.1"/>
    <property type="molecule type" value="Genomic_DNA"/>
</dbReference>
<reference evidence="1" key="1">
    <citation type="submission" date="2014-11" db="EMBL/GenBank/DDBJ databases">
        <authorList>
            <person name="Otto D Thomas"/>
            <person name="Naeem Raeece"/>
        </authorList>
    </citation>
    <scope>NUCLEOTIDE SEQUENCE</scope>
</reference>
<name>A0A0G4F8F4_9ALVE</name>